<feature type="compositionally biased region" description="Low complexity" evidence="1">
    <location>
        <begin position="1"/>
        <end position="17"/>
    </location>
</feature>
<feature type="transmembrane region" description="Helical" evidence="2">
    <location>
        <begin position="33"/>
        <end position="54"/>
    </location>
</feature>
<dbReference type="AlphaFoldDB" id="A0A368T137"/>
<organism evidence="3 4">
    <name type="scientific">Marinitenerispora sediminis</name>
    <dbReference type="NCBI Taxonomy" id="1931232"/>
    <lineage>
        <taxon>Bacteria</taxon>
        <taxon>Bacillati</taxon>
        <taxon>Actinomycetota</taxon>
        <taxon>Actinomycetes</taxon>
        <taxon>Streptosporangiales</taxon>
        <taxon>Nocardiopsidaceae</taxon>
        <taxon>Marinitenerispora</taxon>
    </lineage>
</organism>
<evidence type="ECO:0000313" key="4">
    <source>
        <dbReference type="Proteomes" id="UP000253318"/>
    </source>
</evidence>
<dbReference type="Proteomes" id="UP000253318">
    <property type="component" value="Unassembled WGS sequence"/>
</dbReference>
<keyword evidence="2" id="KW-1133">Transmembrane helix</keyword>
<protein>
    <submittedName>
        <fullName evidence="3">Uncharacterized protein</fullName>
    </submittedName>
</protein>
<evidence type="ECO:0000256" key="1">
    <source>
        <dbReference type="SAM" id="MobiDB-lite"/>
    </source>
</evidence>
<evidence type="ECO:0000256" key="2">
    <source>
        <dbReference type="SAM" id="Phobius"/>
    </source>
</evidence>
<evidence type="ECO:0000313" key="3">
    <source>
        <dbReference type="EMBL" id="RCV53574.1"/>
    </source>
</evidence>
<gene>
    <name evidence="3" type="ORF">DEF24_20405</name>
</gene>
<keyword evidence="2" id="KW-0812">Transmembrane</keyword>
<proteinExistence type="predicted"/>
<name>A0A368T137_9ACTN</name>
<comment type="caution">
    <text evidence="3">The sequence shown here is derived from an EMBL/GenBank/DDBJ whole genome shotgun (WGS) entry which is preliminary data.</text>
</comment>
<sequence>MTGAPAGPTRAAGAAPTSRTKGSDMRIILRRRLGVLAAGVGLAASTVLTTALPAEARPGNSFTCDEVRVPPLEESEEATGRGGCVADSPRPDPQGPGFITPRVSGPTVQCVDVIGYRAPRYVRGEGCRIVAP</sequence>
<keyword evidence="4" id="KW-1185">Reference proteome</keyword>
<accession>A0A368T137</accession>
<reference evidence="3 4" key="1">
    <citation type="submission" date="2018-04" db="EMBL/GenBank/DDBJ databases">
        <title>Novel actinobacteria from marine sediment.</title>
        <authorList>
            <person name="Ng Z.Y."/>
            <person name="Tan G.Y.A."/>
        </authorList>
    </citation>
    <scope>NUCLEOTIDE SEQUENCE [LARGE SCALE GENOMIC DNA]</scope>
    <source>
        <strain evidence="3 4">TPS81</strain>
    </source>
</reference>
<dbReference type="EMBL" id="QEIN01000187">
    <property type="protein sequence ID" value="RCV53574.1"/>
    <property type="molecule type" value="Genomic_DNA"/>
</dbReference>
<feature type="region of interest" description="Disordered" evidence="1">
    <location>
        <begin position="1"/>
        <end position="23"/>
    </location>
</feature>
<keyword evidence="2" id="KW-0472">Membrane</keyword>
<feature type="region of interest" description="Disordered" evidence="1">
    <location>
        <begin position="70"/>
        <end position="102"/>
    </location>
</feature>